<evidence type="ECO:0000256" key="4">
    <source>
        <dbReference type="ARBA" id="ARBA00022989"/>
    </source>
</evidence>
<feature type="transmembrane region" description="Helical" evidence="6">
    <location>
        <begin position="110"/>
        <end position="130"/>
    </location>
</feature>
<feature type="transmembrane region" description="Helical" evidence="6">
    <location>
        <begin position="465"/>
        <end position="486"/>
    </location>
</feature>
<feature type="non-terminal residue" evidence="8">
    <location>
        <position position="1"/>
    </location>
</feature>
<keyword evidence="9" id="KW-1185">Reference proteome</keyword>
<feature type="transmembrane region" description="Helical" evidence="6">
    <location>
        <begin position="546"/>
        <end position="566"/>
    </location>
</feature>
<evidence type="ECO:0000313" key="9">
    <source>
        <dbReference type="Proteomes" id="UP000466442"/>
    </source>
</evidence>
<keyword evidence="2" id="KW-0813">Transport</keyword>
<protein>
    <recommendedName>
        <fullName evidence="7">Cationic amino acid transporter C-terminal domain-containing protein</fullName>
    </recommendedName>
</protein>
<dbReference type="InterPro" id="IPR029485">
    <property type="entry name" value="CAT_C"/>
</dbReference>
<feature type="domain" description="Cationic amino acid transporter C-terminal" evidence="7">
    <location>
        <begin position="606"/>
        <end position="656"/>
    </location>
</feature>
<comment type="subcellular location">
    <subcellularLocation>
        <location evidence="1">Membrane</location>
        <topology evidence="1">Multi-pass membrane protein</topology>
    </subcellularLocation>
</comment>
<keyword evidence="3 6" id="KW-0812">Transmembrane</keyword>
<keyword evidence="5 6" id="KW-0472">Membrane</keyword>
<feature type="transmembrane region" description="Helical" evidence="6">
    <location>
        <begin position="440"/>
        <end position="459"/>
    </location>
</feature>
<keyword evidence="4 6" id="KW-1133">Transmembrane helix</keyword>
<evidence type="ECO:0000256" key="5">
    <source>
        <dbReference type="ARBA" id="ARBA00023136"/>
    </source>
</evidence>
<dbReference type="GO" id="GO:0005886">
    <property type="term" value="C:plasma membrane"/>
    <property type="evidence" value="ECO:0007669"/>
    <property type="project" value="TreeGrafter"/>
</dbReference>
<accession>A0A8S9XKJ2</accession>
<dbReference type="GO" id="GO:0015171">
    <property type="term" value="F:amino acid transmembrane transporter activity"/>
    <property type="evidence" value="ECO:0007669"/>
    <property type="project" value="TreeGrafter"/>
</dbReference>
<organism evidence="8 9">
    <name type="scientific">Apolygus lucorum</name>
    <name type="common">Small green plant bug</name>
    <name type="synonym">Lygocoris lucorum</name>
    <dbReference type="NCBI Taxonomy" id="248454"/>
    <lineage>
        <taxon>Eukaryota</taxon>
        <taxon>Metazoa</taxon>
        <taxon>Ecdysozoa</taxon>
        <taxon>Arthropoda</taxon>
        <taxon>Hexapoda</taxon>
        <taxon>Insecta</taxon>
        <taxon>Pterygota</taxon>
        <taxon>Neoptera</taxon>
        <taxon>Paraneoptera</taxon>
        <taxon>Hemiptera</taxon>
        <taxon>Heteroptera</taxon>
        <taxon>Panheteroptera</taxon>
        <taxon>Cimicomorpha</taxon>
        <taxon>Miridae</taxon>
        <taxon>Mirini</taxon>
        <taxon>Apolygus</taxon>
    </lineage>
</organism>
<feature type="transmembrane region" description="Helical" evidence="6">
    <location>
        <begin position="342"/>
        <end position="371"/>
    </location>
</feature>
<dbReference type="Gene3D" id="1.20.1740.10">
    <property type="entry name" value="Amino acid/polyamine transporter I"/>
    <property type="match status" value="2"/>
</dbReference>
<evidence type="ECO:0000256" key="3">
    <source>
        <dbReference type="ARBA" id="ARBA00022692"/>
    </source>
</evidence>
<reference evidence="8" key="1">
    <citation type="journal article" date="2021" name="Mol. Ecol. Resour.">
        <title>Apolygus lucorum genome provides insights into omnivorousness and mesophyll feeding.</title>
        <authorList>
            <person name="Liu Y."/>
            <person name="Liu H."/>
            <person name="Wang H."/>
            <person name="Huang T."/>
            <person name="Liu B."/>
            <person name="Yang B."/>
            <person name="Yin L."/>
            <person name="Li B."/>
            <person name="Zhang Y."/>
            <person name="Zhang S."/>
            <person name="Jiang F."/>
            <person name="Zhang X."/>
            <person name="Ren Y."/>
            <person name="Wang B."/>
            <person name="Wang S."/>
            <person name="Lu Y."/>
            <person name="Wu K."/>
            <person name="Fan W."/>
            <person name="Wang G."/>
        </authorList>
    </citation>
    <scope>NUCLEOTIDE SEQUENCE</scope>
    <source>
        <strain evidence="8">12Hb</strain>
    </source>
</reference>
<feature type="transmembrane region" description="Helical" evidence="6">
    <location>
        <begin position="633"/>
        <end position="653"/>
    </location>
</feature>
<name>A0A8S9XKJ2_APOLU</name>
<feature type="transmembrane region" description="Helical" evidence="6">
    <location>
        <begin position="142"/>
        <end position="161"/>
    </location>
</feature>
<sequence>MQGAHVPSLYPSIREVRKLGSLLVASPSLSLPSSLRRLGIPSAENLLRNYLEEFHRISSKSDQKDSRMPGSRHKILGHVFSGFCTKMNRCKQMNTGEEAMETPLKRCLNTFDITLLGVGHMVGAGIYVLTGTVARDIAGPGIIFSFIIAGMTSMLAALCYAEFGTRVPKAGSAYVYTYVSVGEFWAFVIGWNIILEHMIGAASVARAWSGYVDSLLGGAISNITVSITGEMHEQLFGKYPDFLAFAVCISYACVLGTGVKGSAVVNSILTLVNLGVMILVVVLGFYYANLDNWTHAAHGNFLPYGVGGVVAGAATCFYAFVGFDSIATSGEEARDPGYSIPVATILSMTLVCIGYVLVSAALTLMVPYWYISPTAALPEAFSTVGLPWAKYVVSIGALCGMTTTLLGSLFSLPRCMYSMAADGLIFSFLGKVNKTTQVPVVNLIVSGLSSAVIAMLFDLEKLVEFMSIGTLLAYTIVSASVIILRYRPDITPLIREDSSLSEPNTPMSQTGMTTEWRLGPGGRLKPGWSWLEPVVGRCMPGSAVSAATMLFSCFTAALCFHLHWSAEDLGKATWWTLLVTAFIIATMCGCLVVIQGHEQNTSSLRFKVPLVPFVPALSILCNIELMAHLNVLTWLRFMTWMVLGLLVYFLYGIHHSKENDTSKSYSVLLTSSEAGKIHWGAIMRRKHSSDTLPI</sequence>
<evidence type="ECO:0000259" key="7">
    <source>
        <dbReference type="Pfam" id="PF13906"/>
    </source>
</evidence>
<dbReference type="FunFam" id="1.20.1740.10:FF:000010">
    <property type="entry name" value="probable cationic amino acid transporter"/>
    <property type="match status" value="1"/>
</dbReference>
<feature type="transmembrane region" description="Helical" evidence="6">
    <location>
        <begin position="271"/>
        <end position="289"/>
    </location>
</feature>
<dbReference type="PANTHER" id="PTHR43243">
    <property type="entry name" value="INNER MEMBRANE TRANSPORTER YGJI-RELATED"/>
    <property type="match status" value="1"/>
</dbReference>
<dbReference type="AlphaFoldDB" id="A0A8S9XKJ2"/>
<dbReference type="Pfam" id="PF13906">
    <property type="entry name" value="AA_permease_C"/>
    <property type="match status" value="1"/>
</dbReference>
<feature type="transmembrane region" description="Helical" evidence="6">
    <location>
        <begin position="301"/>
        <end position="321"/>
    </location>
</feature>
<feature type="transmembrane region" description="Helical" evidence="6">
    <location>
        <begin position="572"/>
        <end position="594"/>
    </location>
</feature>
<evidence type="ECO:0000256" key="6">
    <source>
        <dbReference type="SAM" id="Phobius"/>
    </source>
</evidence>
<evidence type="ECO:0000256" key="2">
    <source>
        <dbReference type="ARBA" id="ARBA00022448"/>
    </source>
</evidence>
<evidence type="ECO:0000313" key="8">
    <source>
        <dbReference type="EMBL" id="KAF6209094.1"/>
    </source>
</evidence>
<dbReference type="PANTHER" id="PTHR43243:SF4">
    <property type="entry name" value="CATIONIC AMINO ACID TRANSPORTER 4"/>
    <property type="match status" value="1"/>
</dbReference>
<dbReference type="InterPro" id="IPR002293">
    <property type="entry name" value="AA/rel_permease1"/>
</dbReference>
<feature type="transmembrane region" description="Helical" evidence="6">
    <location>
        <begin position="391"/>
        <end position="412"/>
    </location>
</feature>
<dbReference type="OrthoDB" id="3900342at2759"/>
<feature type="transmembrane region" description="Helical" evidence="6">
    <location>
        <begin position="606"/>
        <end position="627"/>
    </location>
</feature>
<dbReference type="Proteomes" id="UP000466442">
    <property type="component" value="Unassembled WGS sequence"/>
</dbReference>
<dbReference type="EMBL" id="WIXP02000006">
    <property type="protein sequence ID" value="KAF6209094.1"/>
    <property type="molecule type" value="Genomic_DNA"/>
</dbReference>
<dbReference type="Pfam" id="PF13520">
    <property type="entry name" value="AA_permease_2"/>
    <property type="match status" value="1"/>
</dbReference>
<gene>
    <name evidence="8" type="ORF">GE061_014837</name>
</gene>
<evidence type="ECO:0000256" key="1">
    <source>
        <dbReference type="ARBA" id="ARBA00004141"/>
    </source>
</evidence>
<feature type="transmembrane region" description="Helical" evidence="6">
    <location>
        <begin position="242"/>
        <end position="259"/>
    </location>
</feature>
<feature type="transmembrane region" description="Helical" evidence="6">
    <location>
        <begin position="173"/>
        <end position="194"/>
    </location>
</feature>
<proteinExistence type="predicted"/>
<comment type="caution">
    <text evidence="8">The sequence shown here is derived from an EMBL/GenBank/DDBJ whole genome shotgun (WGS) entry which is preliminary data.</text>
</comment>